<dbReference type="EMBL" id="BGPR01007929">
    <property type="protein sequence ID" value="GBN30516.1"/>
    <property type="molecule type" value="Genomic_DNA"/>
</dbReference>
<gene>
    <name evidence="1" type="ORF">AVEN_118089_1</name>
</gene>
<accession>A0A4Y2MY05</accession>
<organism evidence="1 2">
    <name type="scientific">Araneus ventricosus</name>
    <name type="common">Orbweaver spider</name>
    <name type="synonym">Epeira ventricosa</name>
    <dbReference type="NCBI Taxonomy" id="182803"/>
    <lineage>
        <taxon>Eukaryota</taxon>
        <taxon>Metazoa</taxon>
        <taxon>Ecdysozoa</taxon>
        <taxon>Arthropoda</taxon>
        <taxon>Chelicerata</taxon>
        <taxon>Arachnida</taxon>
        <taxon>Araneae</taxon>
        <taxon>Araneomorphae</taxon>
        <taxon>Entelegynae</taxon>
        <taxon>Araneoidea</taxon>
        <taxon>Araneidae</taxon>
        <taxon>Araneus</taxon>
    </lineage>
</organism>
<dbReference type="Proteomes" id="UP000499080">
    <property type="component" value="Unassembled WGS sequence"/>
</dbReference>
<dbReference type="AlphaFoldDB" id="A0A4Y2MY05"/>
<keyword evidence="2" id="KW-1185">Reference proteome</keyword>
<dbReference type="OrthoDB" id="10443623at2759"/>
<protein>
    <submittedName>
        <fullName evidence="1">Uncharacterized protein</fullName>
    </submittedName>
</protein>
<evidence type="ECO:0000313" key="1">
    <source>
        <dbReference type="EMBL" id="GBN30516.1"/>
    </source>
</evidence>
<reference evidence="1 2" key="1">
    <citation type="journal article" date="2019" name="Sci. Rep.">
        <title>Orb-weaving spider Araneus ventricosus genome elucidates the spidroin gene catalogue.</title>
        <authorList>
            <person name="Kono N."/>
            <person name="Nakamura H."/>
            <person name="Ohtoshi R."/>
            <person name="Moran D.A.P."/>
            <person name="Shinohara A."/>
            <person name="Yoshida Y."/>
            <person name="Fujiwara M."/>
            <person name="Mori M."/>
            <person name="Tomita M."/>
            <person name="Arakawa K."/>
        </authorList>
    </citation>
    <scope>NUCLEOTIDE SEQUENCE [LARGE SCALE GENOMIC DNA]</scope>
</reference>
<proteinExistence type="predicted"/>
<sequence length="106" mass="12525">MMEQETRFIGPGYFFFQSSSDQFRRFWAHNRRLFLFFCDTKGTLEGLLMLKPILCNVRLFVRWDMLCDAPTLNSAVICRIVALLLLRTMRATRLSPLSFTSFFQPE</sequence>
<evidence type="ECO:0000313" key="2">
    <source>
        <dbReference type="Proteomes" id="UP000499080"/>
    </source>
</evidence>
<name>A0A4Y2MY05_ARAVE</name>
<comment type="caution">
    <text evidence="1">The sequence shown here is derived from an EMBL/GenBank/DDBJ whole genome shotgun (WGS) entry which is preliminary data.</text>
</comment>